<dbReference type="GeneID" id="3501556"/>
<comment type="caution">
    <text evidence="2">The sequence shown here is derived from an EMBL/GenBank/DDBJ whole genome shotgun (WGS) entry which is preliminary data.</text>
</comment>
<keyword evidence="1" id="KW-0732">Signal</keyword>
<dbReference type="eggNOG" id="ENOG502TN4U">
    <property type="taxonomic scope" value="Eukaryota"/>
</dbReference>
<name>Q4N4B6_THEPA</name>
<dbReference type="AlphaFoldDB" id="Q4N4B6"/>
<evidence type="ECO:0000256" key="1">
    <source>
        <dbReference type="SAM" id="SignalP"/>
    </source>
</evidence>
<sequence length="185" mass="20973">MMNLHTLFLYYIFALFSIESVFANQHLDVSANNHLNRHSMIRNHTQSTPLYRTFNDVSKRKHNVNSKVNLHPAVADSPTAESPKAVDNFTIFYPQESRKQENNDVEEQRIPLILGGIGNGLYSESNPSLELFPGSLSDLVGQATNYISEVFSGMNKSLHRFFDQVDENLKKSNGSHLMEIGDILF</sequence>
<keyword evidence="3" id="KW-1185">Reference proteome</keyword>
<evidence type="ECO:0000313" key="2">
    <source>
        <dbReference type="EMBL" id="EAN33007.1"/>
    </source>
</evidence>
<dbReference type="EMBL" id="AAGK01000002">
    <property type="protein sequence ID" value="EAN33007.1"/>
    <property type="molecule type" value="Genomic_DNA"/>
</dbReference>
<dbReference type="KEGG" id="tpv:TP02_0723"/>
<gene>
    <name evidence="2" type="ordered locus">TP02_0723</name>
</gene>
<reference evidence="2 3" key="1">
    <citation type="journal article" date="2005" name="Science">
        <title>Genome sequence of Theileria parva, a bovine pathogen that transforms lymphocytes.</title>
        <authorList>
            <person name="Gardner M.J."/>
            <person name="Bishop R."/>
            <person name="Shah T."/>
            <person name="de Villiers E.P."/>
            <person name="Carlton J.M."/>
            <person name="Hall N."/>
            <person name="Ren Q."/>
            <person name="Paulsen I.T."/>
            <person name="Pain A."/>
            <person name="Berriman M."/>
            <person name="Wilson R.J.M."/>
            <person name="Sato S."/>
            <person name="Ralph S.A."/>
            <person name="Mann D.J."/>
            <person name="Xiong Z."/>
            <person name="Shallom S.J."/>
            <person name="Weidman J."/>
            <person name="Jiang L."/>
            <person name="Lynn J."/>
            <person name="Weaver B."/>
            <person name="Shoaibi A."/>
            <person name="Domingo A.R."/>
            <person name="Wasawo D."/>
            <person name="Crabtree J."/>
            <person name="Wortman J.R."/>
            <person name="Haas B."/>
            <person name="Angiuoli S.V."/>
            <person name="Creasy T.H."/>
            <person name="Lu C."/>
            <person name="Suh B."/>
            <person name="Silva J.C."/>
            <person name="Utterback T.R."/>
            <person name="Feldblyum T.V."/>
            <person name="Pertea M."/>
            <person name="Allen J."/>
            <person name="Nierman W.C."/>
            <person name="Taracha E.L.N."/>
            <person name="Salzberg S.L."/>
            <person name="White O.R."/>
            <person name="Fitzhugh H.A."/>
            <person name="Morzaria S."/>
            <person name="Venter J.C."/>
            <person name="Fraser C.M."/>
            <person name="Nene V."/>
        </authorList>
    </citation>
    <scope>NUCLEOTIDE SEQUENCE [LARGE SCALE GENOMIC DNA]</scope>
    <source>
        <strain evidence="2 3">Muguga</strain>
    </source>
</reference>
<accession>Q4N4B6</accession>
<dbReference type="VEuPathDB" id="PiroplasmaDB:TpMuguga_02g00723"/>
<evidence type="ECO:0000313" key="3">
    <source>
        <dbReference type="Proteomes" id="UP000001949"/>
    </source>
</evidence>
<dbReference type="OMA" id="HSMIRNH"/>
<dbReference type="RefSeq" id="XP_765290.1">
    <property type="nucleotide sequence ID" value="XM_760197.1"/>
</dbReference>
<proteinExistence type="predicted"/>
<dbReference type="Proteomes" id="UP000001949">
    <property type="component" value="Unassembled WGS sequence"/>
</dbReference>
<dbReference type="InParanoid" id="Q4N4B6"/>
<feature type="signal peptide" evidence="1">
    <location>
        <begin position="1"/>
        <end position="23"/>
    </location>
</feature>
<protein>
    <submittedName>
        <fullName evidence="2">Uncharacterized protein</fullName>
    </submittedName>
</protein>
<organism evidence="2 3">
    <name type="scientific">Theileria parva</name>
    <name type="common">East coast fever infection agent</name>
    <dbReference type="NCBI Taxonomy" id="5875"/>
    <lineage>
        <taxon>Eukaryota</taxon>
        <taxon>Sar</taxon>
        <taxon>Alveolata</taxon>
        <taxon>Apicomplexa</taxon>
        <taxon>Aconoidasida</taxon>
        <taxon>Piroplasmida</taxon>
        <taxon>Theileriidae</taxon>
        <taxon>Theileria</taxon>
    </lineage>
</organism>
<feature type="chain" id="PRO_5004241663" evidence="1">
    <location>
        <begin position="24"/>
        <end position="185"/>
    </location>
</feature>